<evidence type="ECO:0000313" key="2">
    <source>
        <dbReference type="Proteomes" id="UP000314294"/>
    </source>
</evidence>
<sequence length="95" mass="10511">MALRPTLPLASGFTSAEREPKAVVTFNSGQRISRVDENCSADFTREFGRCEAPFKAALCNDEALILASDESRHTFGTPVRKLTSPDTRCRRCVTM</sequence>
<reference evidence="1 2" key="1">
    <citation type="submission" date="2019-03" db="EMBL/GenBank/DDBJ databases">
        <title>First draft genome of Liparis tanakae, snailfish: a comprehensive survey of snailfish specific genes.</title>
        <authorList>
            <person name="Kim W."/>
            <person name="Song I."/>
            <person name="Jeong J.-H."/>
            <person name="Kim D."/>
            <person name="Kim S."/>
            <person name="Ryu S."/>
            <person name="Song J.Y."/>
            <person name="Lee S.K."/>
        </authorList>
    </citation>
    <scope>NUCLEOTIDE SEQUENCE [LARGE SCALE GENOMIC DNA]</scope>
    <source>
        <tissue evidence="1">Muscle</tissue>
    </source>
</reference>
<accession>A0A4Z2HYR4</accession>
<keyword evidence="2" id="KW-1185">Reference proteome</keyword>
<name>A0A4Z2HYR4_9TELE</name>
<organism evidence="1 2">
    <name type="scientific">Liparis tanakae</name>
    <name type="common">Tanaka's snailfish</name>
    <dbReference type="NCBI Taxonomy" id="230148"/>
    <lineage>
        <taxon>Eukaryota</taxon>
        <taxon>Metazoa</taxon>
        <taxon>Chordata</taxon>
        <taxon>Craniata</taxon>
        <taxon>Vertebrata</taxon>
        <taxon>Euteleostomi</taxon>
        <taxon>Actinopterygii</taxon>
        <taxon>Neopterygii</taxon>
        <taxon>Teleostei</taxon>
        <taxon>Neoteleostei</taxon>
        <taxon>Acanthomorphata</taxon>
        <taxon>Eupercaria</taxon>
        <taxon>Perciformes</taxon>
        <taxon>Cottioidei</taxon>
        <taxon>Cottales</taxon>
        <taxon>Liparidae</taxon>
        <taxon>Liparis</taxon>
    </lineage>
</organism>
<dbReference type="AlphaFoldDB" id="A0A4Z2HYR4"/>
<evidence type="ECO:0000313" key="1">
    <source>
        <dbReference type="EMBL" id="TNN70999.1"/>
    </source>
</evidence>
<comment type="caution">
    <text evidence="1">The sequence shown here is derived from an EMBL/GenBank/DDBJ whole genome shotgun (WGS) entry which is preliminary data.</text>
</comment>
<dbReference type="Proteomes" id="UP000314294">
    <property type="component" value="Unassembled WGS sequence"/>
</dbReference>
<proteinExistence type="predicted"/>
<gene>
    <name evidence="1" type="ORF">EYF80_018815</name>
</gene>
<dbReference type="EMBL" id="SRLO01000156">
    <property type="protein sequence ID" value="TNN70999.1"/>
    <property type="molecule type" value="Genomic_DNA"/>
</dbReference>
<protein>
    <submittedName>
        <fullName evidence="1">Uncharacterized protein</fullName>
    </submittedName>
</protein>